<reference evidence="3 4" key="1">
    <citation type="journal article" date="2015" name="Antonie Van Leeuwenhoek">
        <title>Oricola cellulosilytica gen. nov., sp. nov., a cellulose-degrading bacterium of the family Phyllobacteriaceae isolated from surface seashore water, and emended descriptions of Mesorhizobium loti and Phyllobacterium myrsinacearum.</title>
        <authorList>
            <person name="Hameed A."/>
            <person name="Shahina M."/>
            <person name="Lai W.A."/>
            <person name="Lin S.Y."/>
            <person name="Young L.S."/>
            <person name="Liu Y.C."/>
            <person name="Hsu Y.H."/>
            <person name="Young C.C."/>
        </authorList>
    </citation>
    <scope>NUCLEOTIDE SEQUENCE [LARGE SCALE GENOMIC DNA]</scope>
    <source>
        <strain evidence="3 4">KCTC 52183</strain>
    </source>
</reference>
<dbReference type="PANTHER" id="PTHR35562:SF2">
    <property type="entry name" value="DNA ENDONUCLEASE SMRA-RELATED"/>
    <property type="match status" value="1"/>
</dbReference>
<gene>
    <name evidence="3" type="ORF">E0D97_00700</name>
</gene>
<dbReference type="Pfam" id="PF01713">
    <property type="entry name" value="Smr"/>
    <property type="match status" value="1"/>
</dbReference>
<evidence type="ECO:0000313" key="3">
    <source>
        <dbReference type="EMBL" id="TCD15995.1"/>
    </source>
</evidence>
<evidence type="ECO:0000313" key="4">
    <source>
        <dbReference type="Proteomes" id="UP000291301"/>
    </source>
</evidence>
<accession>A0A4R0PDX9</accession>
<dbReference type="Proteomes" id="UP000291301">
    <property type="component" value="Unassembled WGS sequence"/>
</dbReference>
<dbReference type="PROSITE" id="PS50828">
    <property type="entry name" value="SMR"/>
    <property type="match status" value="1"/>
</dbReference>
<sequence length="190" mass="21615">MSRRRDRPLREEEAILWQKVSRTVTPLKPEAIKPAELLKVEPSIIAPAPVSRDDTASIRSPVRNVRHQPPPRRDRQIDRMTTRKIAKGRISIDARIDLHHMTQDQAHDRLYMFLADCRSRGLRHVLVVTGKGRSFGSEGVLRRVVPLWLKSPRFVDLVSGYSGAGRHHGGDGALYVRLRKITNADGSVRR</sequence>
<feature type="region of interest" description="Disordered" evidence="1">
    <location>
        <begin position="51"/>
        <end position="74"/>
    </location>
</feature>
<dbReference type="SUPFAM" id="SSF160443">
    <property type="entry name" value="SMR domain-like"/>
    <property type="match status" value="1"/>
</dbReference>
<dbReference type="RefSeq" id="WP_131564458.1">
    <property type="nucleotide sequence ID" value="NZ_JAINFK010000001.1"/>
</dbReference>
<comment type="caution">
    <text evidence="3">The sequence shown here is derived from an EMBL/GenBank/DDBJ whole genome shotgun (WGS) entry which is preliminary data.</text>
</comment>
<keyword evidence="4" id="KW-1185">Reference proteome</keyword>
<dbReference type="Gene3D" id="3.30.1370.110">
    <property type="match status" value="1"/>
</dbReference>
<evidence type="ECO:0000259" key="2">
    <source>
        <dbReference type="PROSITE" id="PS50828"/>
    </source>
</evidence>
<protein>
    <submittedName>
        <fullName evidence="3">DNA mismatch repair protein MutS</fullName>
    </submittedName>
</protein>
<name>A0A4R0PDX9_9HYPH</name>
<dbReference type="EMBL" id="SJST01000001">
    <property type="protein sequence ID" value="TCD15995.1"/>
    <property type="molecule type" value="Genomic_DNA"/>
</dbReference>
<feature type="domain" description="Smr" evidence="2">
    <location>
        <begin position="96"/>
        <end position="179"/>
    </location>
</feature>
<organism evidence="3 4">
    <name type="scientific">Oricola cellulosilytica</name>
    <dbReference type="NCBI Taxonomy" id="1429082"/>
    <lineage>
        <taxon>Bacteria</taxon>
        <taxon>Pseudomonadati</taxon>
        <taxon>Pseudomonadota</taxon>
        <taxon>Alphaproteobacteria</taxon>
        <taxon>Hyphomicrobiales</taxon>
        <taxon>Ahrensiaceae</taxon>
        <taxon>Oricola</taxon>
    </lineage>
</organism>
<evidence type="ECO:0000256" key="1">
    <source>
        <dbReference type="SAM" id="MobiDB-lite"/>
    </source>
</evidence>
<dbReference type="InterPro" id="IPR036063">
    <property type="entry name" value="Smr_dom_sf"/>
</dbReference>
<dbReference type="InterPro" id="IPR002625">
    <property type="entry name" value="Smr_dom"/>
</dbReference>
<dbReference type="PANTHER" id="PTHR35562">
    <property type="entry name" value="DNA ENDONUCLEASE SMRA-RELATED"/>
    <property type="match status" value="1"/>
</dbReference>
<dbReference type="AlphaFoldDB" id="A0A4R0PDX9"/>
<dbReference type="SMART" id="SM00463">
    <property type="entry name" value="SMR"/>
    <property type="match status" value="1"/>
</dbReference>
<proteinExistence type="predicted"/>
<dbReference type="OrthoDB" id="7165597at2"/>